<sequence>MTCLYVKITETETWSSVPTLVRC</sequence>
<organism evidence="1">
    <name type="scientific">Lepeophtheirus salmonis</name>
    <name type="common">Salmon louse</name>
    <name type="synonym">Caligus salmonis</name>
    <dbReference type="NCBI Taxonomy" id="72036"/>
    <lineage>
        <taxon>Eukaryota</taxon>
        <taxon>Metazoa</taxon>
        <taxon>Ecdysozoa</taxon>
        <taxon>Arthropoda</taxon>
        <taxon>Crustacea</taxon>
        <taxon>Multicrustacea</taxon>
        <taxon>Hexanauplia</taxon>
        <taxon>Copepoda</taxon>
        <taxon>Siphonostomatoida</taxon>
        <taxon>Caligidae</taxon>
        <taxon>Lepeophtheirus</taxon>
    </lineage>
</organism>
<accession>A0A0K2TAR0</accession>
<name>A0A0K2TAR0_LEPSM</name>
<dbReference type="EMBL" id="HACA01005737">
    <property type="protein sequence ID" value="CDW23098.1"/>
    <property type="molecule type" value="Transcribed_RNA"/>
</dbReference>
<dbReference type="AlphaFoldDB" id="A0A0K2TAR0"/>
<protein>
    <submittedName>
        <fullName evidence="1">Uncharacterized protein</fullName>
    </submittedName>
</protein>
<evidence type="ECO:0000313" key="1">
    <source>
        <dbReference type="EMBL" id="CDW23098.1"/>
    </source>
</evidence>
<proteinExistence type="predicted"/>
<reference evidence="1" key="1">
    <citation type="submission" date="2014-05" db="EMBL/GenBank/DDBJ databases">
        <authorList>
            <person name="Chronopoulou M."/>
        </authorList>
    </citation>
    <scope>NUCLEOTIDE SEQUENCE</scope>
    <source>
        <tissue evidence="1">Whole organism</tissue>
    </source>
</reference>